<dbReference type="Proteomes" id="UP000230423">
    <property type="component" value="Unassembled WGS sequence"/>
</dbReference>
<reference evidence="1 2" key="1">
    <citation type="submission" date="2015-09" db="EMBL/GenBank/DDBJ databases">
        <title>Draft genome of the parasitic nematode Teladorsagia circumcincta isolate WARC Sus (inbred).</title>
        <authorList>
            <person name="Mitreva M."/>
        </authorList>
    </citation>
    <scope>NUCLEOTIDE SEQUENCE [LARGE SCALE GENOMIC DNA]</scope>
    <source>
        <strain evidence="1 2">S</strain>
    </source>
</reference>
<feature type="non-terminal residue" evidence="1">
    <location>
        <position position="1"/>
    </location>
</feature>
<name>A0A2G9T5B3_TELCI</name>
<organism evidence="1 2">
    <name type="scientific">Teladorsagia circumcincta</name>
    <name type="common">Brown stomach worm</name>
    <name type="synonym">Ostertagia circumcincta</name>
    <dbReference type="NCBI Taxonomy" id="45464"/>
    <lineage>
        <taxon>Eukaryota</taxon>
        <taxon>Metazoa</taxon>
        <taxon>Ecdysozoa</taxon>
        <taxon>Nematoda</taxon>
        <taxon>Chromadorea</taxon>
        <taxon>Rhabditida</taxon>
        <taxon>Rhabditina</taxon>
        <taxon>Rhabditomorpha</taxon>
        <taxon>Strongyloidea</taxon>
        <taxon>Trichostrongylidae</taxon>
        <taxon>Teladorsagia</taxon>
    </lineage>
</organism>
<keyword evidence="2" id="KW-1185">Reference proteome</keyword>
<gene>
    <name evidence="1" type="ORF">TELCIR_25532</name>
</gene>
<dbReference type="AlphaFoldDB" id="A0A2G9T5B3"/>
<evidence type="ECO:0000313" key="1">
    <source>
        <dbReference type="EMBL" id="PIO53146.1"/>
    </source>
</evidence>
<sequence length="82" mass="9230">PLSEDELDDPRPSSRPSYMLSLRLSSDKLRSLGLVYGANECRFSITTKFQLQDGIFVISSHWAKPHHETISEEYCSGQQTAA</sequence>
<accession>A0A2G9T5B3</accession>
<evidence type="ECO:0000313" key="2">
    <source>
        <dbReference type="Proteomes" id="UP000230423"/>
    </source>
</evidence>
<proteinExistence type="predicted"/>
<protein>
    <submittedName>
        <fullName evidence="1">Uncharacterized protein</fullName>
    </submittedName>
</protein>
<dbReference type="EMBL" id="KZ418488">
    <property type="protein sequence ID" value="PIO53146.1"/>
    <property type="molecule type" value="Genomic_DNA"/>
</dbReference>